<dbReference type="RefSeq" id="WP_067676513.1">
    <property type="nucleotide sequence ID" value="NZ_CP016591.1"/>
</dbReference>
<dbReference type="Proteomes" id="UP000092932">
    <property type="component" value="Chromosome"/>
</dbReference>
<evidence type="ECO:0000256" key="3">
    <source>
        <dbReference type="ARBA" id="ARBA00023163"/>
    </source>
</evidence>
<feature type="region of interest" description="Disordered" evidence="4">
    <location>
        <begin position="241"/>
        <end position="263"/>
    </location>
</feature>
<reference evidence="6 7" key="1">
    <citation type="submission" date="2016-07" db="EMBL/GenBank/DDBJ databases">
        <title>Complete genome sequence of Altererythrobacter dongtanensis KCTC 22672, a type strain with esterase isolated from tidal flat.</title>
        <authorList>
            <person name="Cheng H."/>
            <person name="Wu Y.-H."/>
            <person name="Zhou P."/>
            <person name="Huo Y.-Y."/>
            <person name="Wang C.-S."/>
            <person name="Xu X.-W."/>
        </authorList>
    </citation>
    <scope>NUCLEOTIDE SEQUENCE [LARGE SCALE GENOMIC DNA]</scope>
    <source>
        <strain evidence="6 7">KCTC 22672</strain>
    </source>
</reference>
<evidence type="ECO:0000313" key="7">
    <source>
        <dbReference type="Proteomes" id="UP000092932"/>
    </source>
</evidence>
<name>A0A1B2AB06_9SPHN</name>
<dbReference type="EMBL" id="CP016591">
    <property type="protein sequence ID" value="ANY19284.1"/>
    <property type="molecule type" value="Genomic_DNA"/>
</dbReference>
<evidence type="ECO:0000256" key="4">
    <source>
        <dbReference type="SAM" id="MobiDB-lite"/>
    </source>
</evidence>
<proteinExistence type="predicted"/>
<dbReference type="InterPro" id="IPR008920">
    <property type="entry name" value="TF_FadR/GntR_C"/>
</dbReference>
<dbReference type="InterPro" id="IPR000524">
    <property type="entry name" value="Tscrpt_reg_HTH_GntR"/>
</dbReference>
<dbReference type="KEGG" id="ado:A6F68_00755"/>
<dbReference type="AlphaFoldDB" id="A0A1B2AB06"/>
<dbReference type="SMART" id="SM00895">
    <property type="entry name" value="FCD"/>
    <property type="match status" value="1"/>
</dbReference>
<dbReference type="SUPFAM" id="SSF48008">
    <property type="entry name" value="GntR ligand-binding domain-like"/>
    <property type="match status" value="1"/>
</dbReference>
<evidence type="ECO:0000256" key="1">
    <source>
        <dbReference type="ARBA" id="ARBA00023015"/>
    </source>
</evidence>
<evidence type="ECO:0000313" key="6">
    <source>
        <dbReference type="EMBL" id="ANY19284.1"/>
    </source>
</evidence>
<dbReference type="SMART" id="SM00345">
    <property type="entry name" value="HTH_GNTR"/>
    <property type="match status" value="1"/>
</dbReference>
<keyword evidence="3" id="KW-0804">Transcription</keyword>
<dbReference type="STRING" id="692370.A6F68_00755"/>
<dbReference type="PROSITE" id="PS50949">
    <property type="entry name" value="HTH_GNTR"/>
    <property type="match status" value="1"/>
</dbReference>
<dbReference type="CDD" id="cd07377">
    <property type="entry name" value="WHTH_GntR"/>
    <property type="match status" value="1"/>
</dbReference>
<dbReference type="PRINTS" id="PR00035">
    <property type="entry name" value="HTHGNTR"/>
</dbReference>
<gene>
    <name evidence="6" type="primary">lutR</name>
    <name evidence="6" type="ORF">A6F68_00755</name>
</gene>
<dbReference type="Gene3D" id="1.10.10.10">
    <property type="entry name" value="Winged helix-like DNA-binding domain superfamily/Winged helix DNA-binding domain"/>
    <property type="match status" value="1"/>
</dbReference>
<accession>A0A1B2AB06</accession>
<feature type="domain" description="HTH gntR-type" evidence="5">
    <location>
        <begin position="17"/>
        <end position="85"/>
    </location>
</feature>
<evidence type="ECO:0000256" key="2">
    <source>
        <dbReference type="ARBA" id="ARBA00023125"/>
    </source>
</evidence>
<dbReference type="InterPro" id="IPR036388">
    <property type="entry name" value="WH-like_DNA-bd_sf"/>
</dbReference>
<dbReference type="Pfam" id="PF07729">
    <property type="entry name" value="FCD"/>
    <property type="match status" value="1"/>
</dbReference>
<dbReference type="PANTHER" id="PTHR43537:SF44">
    <property type="entry name" value="GNTR FAMILY REGULATORY PROTEIN"/>
    <property type="match status" value="1"/>
</dbReference>
<keyword evidence="7" id="KW-1185">Reference proteome</keyword>
<dbReference type="PANTHER" id="PTHR43537">
    <property type="entry name" value="TRANSCRIPTIONAL REGULATOR, GNTR FAMILY"/>
    <property type="match status" value="1"/>
</dbReference>
<dbReference type="InterPro" id="IPR036390">
    <property type="entry name" value="WH_DNA-bd_sf"/>
</dbReference>
<protein>
    <submittedName>
        <fullName evidence="6">HTH-type transcriptional regulator LutR</fullName>
    </submittedName>
</protein>
<sequence length="263" mass="28537">MASKSRFMSTPGEQSLGRLTQRIADEIGESIVTGKLEPGDRLPVEADLVAKHGASRSVLREAVKVLNAKGLVTAKPRRGTTVTPQSEWNVFDPDVLRWTLAGRFSLDLLIQFTQIRIGIEPQAAALACIAASERDIARIGEGYRRMVDADKGRDDPLAADISFHLAILDATHNLFFARLKPLVETALHFSIRYTDSIVRDESEKLGVHEDVFLAIAARDAEAASAHALKLLTDALELMRQGQASGSAHPGKRKGQAATRAVAP</sequence>
<dbReference type="Gene3D" id="1.20.120.530">
    <property type="entry name" value="GntR ligand-binding domain-like"/>
    <property type="match status" value="1"/>
</dbReference>
<keyword evidence="2" id="KW-0238">DNA-binding</keyword>
<organism evidence="6 7">
    <name type="scientific">Tsuneonella dongtanensis</name>
    <dbReference type="NCBI Taxonomy" id="692370"/>
    <lineage>
        <taxon>Bacteria</taxon>
        <taxon>Pseudomonadati</taxon>
        <taxon>Pseudomonadota</taxon>
        <taxon>Alphaproteobacteria</taxon>
        <taxon>Sphingomonadales</taxon>
        <taxon>Erythrobacteraceae</taxon>
        <taxon>Tsuneonella</taxon>
    </lineage>
</organism>
<dbReference type="Pfam" id="PF00392">
    <property type="entry name" value="GntR"/>
    <property type="match status" value="1"/>
</dbReference>
<dbReference type="GO" id="GO:0003677">
    <property type="term" value="F:DNA binding"/>
    <property type="evidence" value="ECO:0007669"/>
    <property type="project" value="UniProtKB-KW"/>
</dbReference>
<keyword evidence="1" id="KW-0805">Transcription regulation</keyword>
<dbReference type="GO" id="GO:0003700">
    <property type="term" value="F:DNA-binding transcription factor activity"/>
    <property type="evidence" value="ECO:0007669"/>
    <property type="project" value="InterPro"/>
</dbReference>
<dbReference type="SUPFAM" id="SSF46785">
    <property type="entry name" value="Winged helix' DNA-binding domain"/>
    <property type="match status" value="1"/>
</dbReference>
<evidence type="ECO:0000259" key="5">
    <source>
        <dbReference type="PROSITE" id="PS50949"/>
    </source>
</evidence>
<dbReference type="InterPro" id="IPR011711">
    <property type="entry name" value="GntR_C"/>
</dbReference>